<protein>
    <submittedName>
        <fullName evidence="2">Uncharacterized protein</fullName>
    </submittedName>
</protein>
<dbReference type="Proteomes" id="UP001237194">
    <property type="component" value="Unassembled WGS sequence"/>
</dbReference>
<dbReference type="RefSeq" id="WP_283890110.1">
    <property type="nucleotide sequence ID" value="NZ_JARWAF010000001.1"/>
</dbReference>
<proteinExistence type="predicted"/>
<reference evidence="2 3" key="1">
    <citation type="submission" date="2023-04" db="EMBL/GenBank/DDBJ databases">
        <title>A novel species of the genus Streptomyces: Streptomyces pakalii sp. nov. isolated from a Mexican soil jungle.</title>
        <authorList>
            <person name="Chavez-Hernandez M.A."/>
            <person name="Ortiz-Alvarez J."/>
            <person name="Villa-Tanaca L."/>
            <person name="Hernandez-Rodriguez C."/>
        </authorList>
    </citation>
    <scope>NUCLEOTIDE SEQUENCE [LARGE SCALE GENOMIC DNA]</scope>
    <source>
        <strain evidence="2 3">ENCB-J15</strain>
    </source>
</reference>
<sequence length="163" mass="18542">MHHHGYLWTGSREAFDREGDRRPPSDHPPPPPTGEDDKDGHRLHQRYREAAAEFRTGGLPPIRTAHWLLKPADLVCGTWQEPEEAAAWLDDRLREYAPWFGSPQEQRPNYLSTLVDRAVERLSWGGDVSWGFYLARPSYVSLAVVTCSPNRAEPHAPCPSGHR</sequence>
<feature type="compositionally biased region" description="Basic and acidic residues" evidence="1">
    <location>
        <begin position="13"/>
        <end position="25"/>
    </location>
</feature>
<name>A0ABT7CZW3_9ACTN</name>
<gene>
    <name evidence="2" type="ORF">P5W92_01170</name>
</gene>
<evidence type="ECO:0000256" key="1">
    <source>
        <dbReference type="SAM" id="MobiDB-lite"/>
    </source>
</evidence>
<dbReference type="EMBL" id="JARWAF010000001">
    <property type="protein sequence ID" value="MDJ1639008.1"/>
    <property type="molecule type" value="Genomic_DNA"/>
</dbReference>
<keyword evidence="3" id="KW-1185">Reference proteome</keyword>
<comment type="caution">
    <text evidence="2">The sequence shown here is derived from an EMBL/GenBank/DDBJ whole genome shotgun (WGS) entry which is preliminary data.</text>
</comment>
<organism evidence="2 3">
    <name type="scientific">Streptomyces pakalii</name>
    <dbReference type="NCBI Taxonomy" id="3036494"/>
    <lineage>
        <taxon>Bacteria</taxon>
        <taxon>Bacillati</taxon>
        <taxon>Actinomycetota</taxon>
        <taxon>Actinomycetes</taxon>
        <taxon>Kitasatosporales</taxon>
        <taxon>Streptomycetaceae</taxon>
        <taxon>Streptomyces</taxon>
    </lineage>
</organism>
<accession>A0ABT7CZW3</accession>
<evidence type="ECO:0000313" key="2">
    <source>
        <dbReference type="EMBL" id="MDJ1639008.1"/>
    </source>
</evidence>
<evidence type="ECO:0000313" key="3">
    <source>
        <dbReference type="Proteomes" id="UP001237194"/>
    </source>
</evidence>
<feature type="region of interest" description="Disordered" evidence="1">
    <location>
        <begin position="1"/>
        <end position="42"/>
    </location>
</feature>